<sequence>MWDRGETEAPTCEATVARGPAAVAQPAPPRHALLVLPARRASVRSARHIAEALLHQWGLCADDRYTAVLVVDELAANAAEHGHRRLTLRLDLGPGFLRVMARDHGGGRQLPRPCQDGDLDERGRGLAIVDALAARMEVRRNASGWCVMVELPVSRPEAGAARERTPSEAAGSAVRPLD</sequence>
<keyword evidence="1" id="KW-0723">Serine/threonine-protein kinase</keyword>
<evidence type="ECO:0000256" key="2">
    <source>
        <dbReference type="SAM" id="MobiDB-lite"/>
    </source>
</evidence>
<comment type="caution">
    <text evidence="4">The sequence shown here is derived from an EMBL/GenBank/DDBJ whole genome shotgun (WGS) entry which is preliminary data.</text>
</comment>
<dbReference type="PANTHER" id="PTHR35526">
    <property type="entry name" value="ANTI-SIGMA-F FACTOR RSBW-RELATED"/>
    <property type="match status" value="1"/>
</dbReference>
<evidence type="ECO:0000256" key="1">
    <source>
        <dbReference type="ARBA" id="ARBA00022527"/>
    </source>
</evidence>
<feature type="region of interest" description="Disordered" evidence="2">
    <location>
        <begin position="156"/>
        <end position="178"/>
    </location>
</feature>
<keyword evidence="5" id="KW-1185">Reference proteome</keyword>
<dbReference type="RefSeq" id="WP_329508398.1">
    <property type="nucleotide sequence ID" value="NZ_BAAAYZ010000115.1"/>
</dbReference>
<gene>
    <name evidence="4" type="ORF">VXC91_18635</name>
</gene>
<keyword evidence="1" id="KW-0418">Kinase</keyword>
<evidence type="ECO:0000259" key="3">
    <source>
        <dbReference type="Pfam" id="PF13581"/>
    </source>
</evidence>
<dbReference type="EMBL" id="JAYWVC010000057">
    <property type="protein sequence ID" value="MED7823943.1"/>
    <property type="molecule type" value="Genomic_DNA"/>
</dbReference>
<proteinExistence type="predicted"/>
<organism evidence="4 5">
    <name type="scientific">Streptomyces chiangmaiensis</name>
    <dbReference type="NCBI Taxonomy" id="766497"/>
    <lineage>
        <taxon>Bacteria</taxon>
        <taxon>Bacillati</taxon>
        <taxon>Actinomycetota</taxon>
        <taxon>Actinomycetes</taxon>
        <taxon>Kitasatosporales</taxon>
        <taxon>Streptomycetaceae</taxon>
        <taxon>Streptomyces</taxon>
    </lineage>
</organism>
<dbReference type="CDD" id="cd16936">
    <property type="entry name" value="HATPase_RsbW-like"/>
    <property type="match status" value="1"/>
</dbReference>
<dbReference type="Proteomes" id="UP001333996">
    <property type="component" value="Unassembled WGS sequence"/>
</dbReference>
<dbReference type="InterPro" id="IPR036890">
    <property type="entry name" value="HATPase_C_sf"/>
</dbReference>
<name>A0ABU7FJE2_9ACTN</name>
<dbReference type="SUPFAM" id="SSF55874">
    <property type="entry name" value="ATPase domain of HSP90 chaperone/DNA topoisomerase II/histidine kinase"/>
    <property type="match status" value="1"/>
</dbReference>
<keyword evidence="4" id="KW-0067">ATP-binding</keyword>
<dbReference type="Gene3D" id="3.30.565.10">
    <property type="entry name" value="Histidine kinase-like ATPase, C-terminal domain"/>
    <property type="match status" value="1"/>
</dbReference>
<dbReference type="InterPro" id="IPR050267">
    <property type="entry name" value="Anti-sigma-factor_SerPK"/>
</dbReference>
<keyword evidence="1" id="KW-0808">Transferase</keyword>
<evidence type="ECO:0000313" key="5">
    <source>
        <dbReference type="Proteomes" id="UP001333996"/>
    </source>
</evidence>
<reference evidence="4" key="1">
    <citation type="submission" date="2024-01" db="EMBL/GenBank/DDBJ databases">
        <title>First draft genome sequence data of TA4-1, the type strain of Gram-positive actinobacterium Streptomyces chiangmaiensis.</title>
        <authorList>
            <person name="Yasawong M."/>
            <person name="Nantapong N."/>
        </authorList>
    </citation>
    <scope>NUCLEOTIDE SEQUENCE</scope>
    <source>
        <strain evidence="4">TA4-1</strain>
    </source>
</reference>
<keyword evidence="4" id="KW-0547">Nucleotide-binding</keyword>
<evidence type="ECO:0000313" key="4">
    <source>
        <dbReference type="EMBL" id="MED7823943.1"/>
    </source>
</evidence>
<dbReference type="GO" id="GO:0005524">
    <property type="term" value="F:ATP binding"/>
    <property type="evidence" value="ECO:0007669"/>
    <property type="project" value="UniProtKB-KW"/>
</dbReference>
<accession>A0ABU7FJE2</accession>
<protein>
    <submittedName>
        <fullName evidence="4">ATP-binding protein</fullName>
    </submittedName>
</protein>
<feature type="domain" description="Histidine kinase/HSP90-like ATPase" evidence="3">
    <location>
        <begin position="36"/>
        <end position="148"/>
    </location>
</feature>
<dbReference type="PANTHER" id="PTHR35526:SF3">
    <property type="entry name" value="ANTI-SIGMA-F FACTOR RSBW"/>
    <property type="match status" value="1"/>
</dbReference>
<dbReference type="InterPro" id="IPR003594">
    <property type="entry name" value="HATPase_dom"/>
</dbReference>
<dbReference type="Pfam" id="PF13581">
    <property type="entry name" value="HATPase_c_2"/>
    <property type="match status" value="1"/>
</dbReference>